<evidence type="ECO:0000313" key="9">
    <source>
        <dbReference type="Proteomes" id="UP000237258"/>
    </source>
</evidence>
<gene>
    <name evidence="8" type="ORF">COX33_00885</name>
</gene>
<feature type="transmembrane region" description="Helical" evidence="6">
    <location>
        <begin position="211"/>
        <end position="228"/>
    </location>
</feature>
<keyword evidence="3 6" id="KW-1133">Transmembrane helix</keyword>
<feature type="transmembrane region" description="Helical" evidence="6">
    <location>
        <begin position="94"/>
        <end position="113"/>
    </location>
</feature>
<evidence type="ECO:0000256" key="5">
    <source>
        <dbReference type="PROSITE-ProRule" id="PRU00339"/>
    </source>
</evidence>
<comment type="subcellular location">
    <subcellularLocation>
        <location evidence="1">Membrane</location>
        <topology evidence="1">Multi-pass membrane protein</topology>
    </subcellularLocation>
</comment>
<feature type="transmembrane region" description="Helical" evidence="6">
    <location>
        <begin position="258"/>
        <end position="279"/>
    </location>
</feature>
<dbReference type="Proteomes" id="UP000237258">
    <property type="component" value="Unassembled WGS sequence"/>
</dbReference>
<sequence length="677" mass="77570">MGKRSREKKERGLMGEIEPKKERMEIGIEVILKKIILVGTSLILFTPLILSSRFFFPFVGPKSLYFMGLVEIIFFAWLFLVIIEPKFRPRFNKILGSLILFLIILIISSAFGVDPSYSFWSKFERVTGILMMLHLFAFFLVISSTFREKDWRIIFAISILTGVIIGIIATTSENPAMRQGGTLGNDSFLGTYLLFNLFFALYLIFKNEFRIYSSIGFLIILTSLFLSGARAAKLSFLGGLVLLFFLWLIFCQKGKLKWVGVSLLSLSIVLALSFIFFAFQPESFVRKGIIEKEVGETFGGRFVVWQKAWESFLEKPILGWGPENFEFAFTKNYHPCMGTSKCGADIWYDRAHNIIFDTLVTSGILGMLAYLGIFISAFYILWKNYFQKKFNFWLSGTFTALLISYSIQNLTVFDMVSSYMTFFLVLGFIGSINQETIPSQNYATRPRSKIGSLVKKLISVIILIFFCFSFSKFVIKPLQTDSYVIETLQTQDFQKRLSLSKKTLETSPVGRYQIRDFFSEQLINLYESETGKTIPSELLRAEFDFTSQELEKSIKESPLNFRAYLQLGKTYIVFARFDATKLSRAEEVLKRAIELSPTNQQAYWALAQIRVYQGDFNEALSLAEKTVELEPKLIQPHLIVIQIAKFMGNEALAKEKAERAIKIDPSWESRIKEILGG</sequence>
<feature type="transmembrane region" description="Helical" evidence="6">
    <location>
        <begin position="153"/>
        <end position="172"/>
    </location>
</feature>
<name>A0A2G9YZE3_9BACT</name>
<evidence type="ECO:0000313" key="8">
    <source>
        <dbReference type="EMBL" id="PIP24634.1"/>
    </source>
</evidence>
<dbReference type="InterPro" id="IPR011990">
    <property type="entry name" value="TPR-like_helical_dom_sf"/>
</dbReference>
<keyword evidence="4 6" id="KW-0472">Membrane</keyword>
<evidence type="ECO:0000256" key="3">
    <source>
        <dbReference type="ARBA" id="ARBA00022989"/>
    </source>
</evidence>
<dbReference type="PANTHER" id="PTHR37422">
    <property type="entry name" value="TEICHURONIC ACID BIOSYNTHESIS PROTEIN TUAE"/>
    <property type="match status" value="1"/>
</dbReference>
<feature type="transmembrane region" description="Helical" evidence="6">
    <location>
        <begin position="234"/>
        <end position="251"/>
    </location>
</feature>
<evidence type="ECO:0000256" key="6">
    <source>
        <dbReference type="SAM" id="Phobius"/>
    </source>
</evidence>
<accession>A0A2G9YZE3</accession>
<dbReference type="PANTHER" id="PTHR37422:SF13">
    <property type="entry name" value="LIPOPOLYSACCHARIDE BIOSYNTHESIS PROTEIN PA4999-RELATED"/>
    <property type="match status" value="1"/>
</dbReference>
<feature type="repeat" description="TPR" evidence="5">
    <location>
        <begin position="600"/>
        <end position="633"/>
    </location>
</feature>
<keyword evidence="5" id="KW-0802">TPR repeat</keyword>
<evidence type="ECO:0000256" key="4">
    <source>
        <dbReference type="ARBA" id="ARBA00023136"/>
    </source>
</evidence>
<feature type="transmembrane region" description="Helical" evidence="6">
    <location>
        <begin position="187"/>
        <end position="204"/>
    </location>
</feature>
<dbReference type="InterPro" id="IPR019734">
    <property type="entry name" value="TPR_rpt"/>
</dbReference>
<protein>
    <recommendedName>
        <fullName evidence="7">O-antigen ligase-related domain-containing protein</fullName>
    </recommendedName>
</protein>
<dbReference type="InterPro" id="IPR051533">
    <property type="entry name" value="WaaL-like"/>
</dbReference>
<dbReference type="GO" id="GO:0016020">
    <property type="term" value="C:membrane"/>
    <property type="evidence" value="ECO:0007669"/>
    <property type="project" value="UniProtKB-SubCell"/>
</dbReference>
<feature type="transmembrane region" description="Helical" evidence="6">
    <location>
        <begin position="125"/>
        <end position="146"/>
    </location>
</feature>
<feature type="transmembrane region" description="Helical" evidence="6">
    <location>
        <begin position="390"/>
        <end position="407"/>
    </location>
</feature>
<dbReference type="AlphaFoldDB" id="A0A2G9YZE3"/>
<feature type="transmembrane region" description="Helical" evidence="6">
    <location>
        <begin position="413"/>
        <end position="432"/>
    </location>
</feature>
<evidence type="ECO:0000256" key="1">
    <source>
        <dbReference type="ARBA" id="ARBA00004141"/>
    </source>
</evidence>
<feature type="transmembrane region" description="Helical" evidence="6">
    <location>
        <begin position="359"/>
        <end position="381"/>
    </location>
</feature>
<evidence type="ECO:0000256" key="2">
    <source>
        <dbReference type="ARBA" id="ARBA00022692"/>
    </source>
</evidence>
<proteinExistence type="predicted"/>
<feature type="domain" description="O-antigen ligase-related" evidence="7">
    <location>
        <begin position="216"/>
        <end position="371"/>
    </location>
</feature>
<dbReference type="PROSITE" id="PS50005">
    <property type="entry name" value="TPR"/>
    <property type="match status" value="1"/>
</dbReference>
<keyword evidence="2 6" id="KW-0812">Transmembrane</keyword>
<comment type="caution">
    <text evidence="8">The sequence shown here is derived from an EMBL/GenBank/DDBJ whole genome shotgun (WGS) entry which is preliminary data.</text>
</comment>
<feature type="transmembrane region" description="Helical" evidence="6">
    <location>
        <begin position="453"/>
        <end position="475"/>
    </location>
</feature>
<reference evidence="8 9" key="1">
    <citation type="submission" date="2017-09" db="EMBL/GenBank/DDBJ databases">
        <title>Depth-based differentiation of microbial function through sediment-hosted aquifers and enrichment of novel symbionts in the deep terrestrial subsurface.</title>
        <authorList>
            <person name="Probst A.J."/>
            <person name="Ladd B."/>
            <person name="Jarett J.K."/>
            <person name="Geller-Mcgrath D.E."/>
            <person name="Sieber C.M."/>
            <person name="Emerson J.B."/>
            <person name="Anantharaman K."/>
            <person name="Thomas B.C."/>
            <person name="Malmstrom R."/>
            <person name="Stieglmeier M."/>
            <person name="Klingl A."/>
            <person name="Woyke T."/>
            <person name="Ryan C.M."/>
            <person name="Banfield J.F."/>
        </authorList>
    </citation>
    <scope>NUCLEOTIDE SEQUENCE [LARGE SCALE GENOMIC DNA]</scope>
    <source>
        <strain evidence="8">CG23_combo_of_CG06-09_8_20_14_all_36_125</strain>
    </source>
</reference>
<feature type="transmembrane region" description="Helical" evidence="6">
    <location>
        <begin position="63"/>
        <end position="82"/>
    </location>
</feature>
<dbReference type="SUPFAM" id="SSF48452">
    <property type="entry name" value="TPR-like"/>
    <property type="match status" value="1"/>
</dbReference>
<organism evidence="8 9">
    <name type="scientific">Candidatus Nealsonbacteria bacterium CG23_combo_of_CG06-09_8_20_14_all_36_125</name>
    <dbReference type="NCBI Taxonomy" id="1974719"/>
    <lineage>
        <taxon>Bacteria</taxon>
        <taxon>Candidatus Nealsoniibacteriota</taxon>
    </lineage>
</organism>
<dbReference type="EMBL" id="PCRR01000022">
    <property type="protein sequence ID" value="PIP24634.1"/>
    <property type="molecule type" value="Genomic_DNA"/>
</dbReference>
<dbReference type="Pfam" id="PF14559">
    <property type="entry name" value="TPR_19"/>
    <property type="match status" value="1"/>
</dbReference>
<evidence type="ECO:0000259" key="7">
    <source>
        <dbReference type="Pfam" id="PF04932"/>
    </source>
</evidence>
<feature type="transmembrane region" description="Helical" evidence="6">
    <location>
        <begin position="30"/>
        <end position="51"/>
    </location>
</feature>
<dbReference type="InterPro" id="IPR007016">
    <property type="entry name" value="O-antigen_ligase-rel_domated"/>
</dbReference>
<dbReference type="Gene3D" id="1.25.40.10">
    <property type="entry name" value="Tetratricopeptide repeat domain"/>
    <property type="match status" value="1"/>
</dbReference>
<dbReference type="Pfam" id="PF04932">
    <property type="entry name" value="Wzy_C"/>
    <property type="match status" value="1"/>
</dbReference>